<reference evidence="1 2" key="1">
    <citation type="submission" date="2017-11" db="EMBL/GenBank/DDBJ databases">
        <title>Genome sequence of Pantoea cypripedii NE1.</title>
        <authorList>
            <person name="Nascimento F.X."/>
        </authorList>
    </citation>
    <scope>NUCLEOTIDE SEQUENCE [LARGE SCALE GENOMIC DNA]</scope>
    <source>
        <strain evidence="1 2">NE1</strain>
        <plasmid evidence="2">pne1b</plasmid>
    </source>
</reference>
<protein>
    <submittedName>
        <fullName evidence="1">Uncharacterized protein</fullName>
    </submittedName>
</protein>
<dbReference type="Proteomes" id="UP000502005">
    <property type="component" value="Plasmid pNE1B"/>
</dbReference>
<sequence>MSIRTLFLVLMAIVCVLGGALMSWSLWNYFESAKRPEQPCSSIIQGANLIDQYQSPYQFNGVITWWPQANKLTLFGVKSDKDNNGIVFDRALQLQTVTAKKGVIQAKISDLKIYNDDKLPPGYVILGEKGKDLTLLFKPIDRNSWLMLINDNWIMMCENK</sequence>
<gene>
    <name evidence="1" type="ORF">CUN67_24875</name>
</gene>
<keyword evidence="1" id="KW-0614">Plasmid</keyword>
<proteinExistence type="predicted"/>
<name>A0A6B9G594_PANCY</name>
<dbReference type="RefSeq" id="WP_208718126.1">
    <property type="nucleotide sequence ID" value="NZ_CP024770.1"/>
</dbReference>
<evidence type="ECO:0000313" key="2">
    <source>
        <dbReference type="Proteomes" id="UP000502005"/>
    </source>
</evidence>
<accession>A0A6B9G594</accession>
<geneLocation type="plasmid" evidence="2">
    <name>pne1b</name>
</geneLocation>
<dbReference type="AlphaFoldDB" id="A0A6B9G594"/>
<evidence type="ECO:0000313" key="1">
    <source>
        <dbReference type="EMBL" id="QGY32228.1"/>
    </source>
</evidence>
<organism evidence="1 2">
    <name type="scientific">Pantoea cypripedii</name>
    <name type="common">Pectobacterium cypripedii</name>
    <name type="synonym">Erwinia cypripedii</name>
    <dbReference type="NCBI Taxonomy" id="55209"/>
    <lineage>
        <taxon>Bacteria</taxon>
        <taxon>Pseudomonadati</taxon>
        <taxon>Pseudomonadota</taxon>
        <taxon>Gammaproteobacteria</taxon>
        <taxon>Enterobacterales</taxon>
        <taxon>Erwiniaceae</taxon>
        <taxon>Pantoea</taxon>
    </lineage>
</organism>
<dbReference type="EMBL" id="CP024770">
    <property type="protein sequence ID" value="QGY32228.1"/>
    <property type="molecule type" value="Genomic_DNA"/>
</dbReference>